<comment type="catalytic activity">
    <reaction evidence="2">
        <text>N-terminal N-formyl-L-methionyl-[peptide] + H2O = N-terminal L-methionyl-[peptide] + formate</text>
        <dbReference type="Rhea" id="RHEA:24420"/>
        <dbReference type="Rhea" id="RHEA-COMP:10639"/>
        <dbReference type="Rhea" id="RHEA-COMP:10640"/>
        <dbReference type="ChEBI" id="CHEBI:15377"/>
        <dbReference type="ChEBI" id="CHEBI:15740"/>
        <dbReference type="ChEBI" id="CHEBI:49298"/>
        <dbReference type="ChEBI" id="CHEBI:64731"/>
        <dbReference type="EC" id="3.5.1.88"/>
    </reaction>
</comment>
<keyword evidence="2" id="KW-0648">Protein biosynthesis</keyword>
<evidence type="ECO:0000256" key="1">
    <source>
        <dbReference type="ARBA" id="ARBA00010759"/>
    </source>
</evidence>
<evidence type="ECO:0000313" key="3">
    <source>
        <dbReference type="EMBL" id="RST98570.1"/>
    </source>
</evidence>
<feature type="binding site" evidence="2">
    <location>
        <position position="131"/>
    </location>
    <ligand>
        <name>Fe cation</name>
        <dbReference type="ChEBI" id="CHEBI:24875"/>
    </ligand>
</feature>
<dbReference type="PIRSF" id="PIRSF004749">
    <property type="entry name" value="Pep_def"/>
    <property type="match status" value="1"/>
</dbReference>
<keyword evidence="2" id="KW-0378">Hydrolase</keyword>
<sequence length="164" mass="18594">MKKIVTYPNKGLITPCQPVKRLTPRLLKLLDEMYDTMVARDAIGLAANQIGVSQQVVLVELDEDTGLFEMINPEIIAKSSATSIDVEGCLSFPNVFGTVERHKEVTVRYIDREGYEMEVDASGYLARAFQHEVEHLEGKLFTDKIIEKIAPEDLEKYMEEHGYD</sequence>
<dbReference type="AlphaFoldDB" id="A0A429ZXJ7"/>
<evidence type="ECO:0000256" key="2">
    <source>
        <dbReference type="HAMAP-Rule" id="MF_00163"/>
    </source>
</evidence>
<keyword evidence="4" id="KW-1185">Reference proteome</keyword>
<comment type="cofactor">
    <cofactor evidence="2">
        <name>Fe(2+)</name>
        <dbReference type="ChEBI" id="CHEBI:29033"/>
    </cofactor>
    <text evidence="2">Binds 1 Fe(2+) ion.</text>
</comment>
<evidence type="ECO:0000313" key="4">
    <source>
        <dbReference type="Proteomes" id="UP000287857"/>
    </source>
</evidence>
<dbReference type="Proteomes" id="UP000287857">
    <property type="component" value="Unassembled WGS sequence"/>
</dbReference>
<protein>
    <recommendedName>
        <fullName evidence="2">Peptide deformylase</fullName>
        <shortName evidence="2">PDF</shortName>
        <ecNumber evidence="2">3.5.1.88</ecNumber>
    </recommendedName>
    <alternativeName>
        <fullName evidence="2">Polypeptide deformylase</fullName>
    </alternativeName>
</protein>
<dbReference type="PANTHER" id="PTHR10458:SF22">
    <property type="entry name" value="PEPTIDE DEFORMYLASE"/>
    <property type="match status" value="1"/>
</dbReference>
<comment type="function">
    <text evidence="2">Removes the formyl group from the N-terminal Met of newly synthesized proteins. Requires at least a dipeptide for an efficient rate of reaction. N-terminal L-methionine is a prerequisite for activity but the enzyme has broad specificity at other positions.</text>
</comment>
<dbReference type="NCBIfam" id="TIGR00079">
    <property type="entry name" value="pept_deformyl"/>
    <property type="match status" value="1"/>
</dbReference>
<dbReference type="GO" id="GO:0046872">
    <property type="term" value="F:metal ion binding"/>
    <property type="evidence" value="ECO:0007669"/>
    <property type="project" value="UniProtKB-KW"/>
</dbReference>
<dbReference type="GO" id="GO:0006412">
    <property type="term" value="P:translation"/>
    <property type="evidence" value="ECO:0007669"/>
    <property type="project" value="UniProtKB-UniRule"/>
</dbReference>
<comment type="caution">
    <text evidence="3">The sequence shown here is derived from an EMBL/GenBank/DDBJ whole genome shotgun (WGS) entry which is preliminary data.</text>
</comment>
<accession>A0A429ZXJ7</accession>
<dbReference type="OrthoDB" id="9784988at2"/>
<feature type="active site" evidence="2">
    <location>
        <position position="132"/>
    </location>
</feature>
<keyword evidence="2" id="KW-0479">Metal-binding</keyword>
<feature type="binding site" evidence="2">
    <location>
        <position position="135"/>
    </location>
    <ligand>
        <name>Fe cation</name>
        <dbReference type="ChEBI" id="CHEBI:24875"/>
    </ligand>
</feature>
<keyword evidence="2" id="KW-0408">Iron</keyword>
<dbReference type="EMBL" id="NGJS01000009">
    <property type="protein sequence ID" value="RST98570.1"/>
    <property type="molecule type" value="Genomic_DNA"/>
</dbReference>
<dbReference type="Gene3D" id="3.90.45.10">
    <property type="entry name" value="Peptide deformylase"/>
    <property type="match status" value="1"/>
</dbReference>
<dbReference type="GO" id="GO:0042586">
    <property type="term" value="F:peptide deformylase activity"/>
    <property type="evidence" value="ECO:0007669"/>
    <property type="project" value="UniProtKB-UniRule"/>
</dbReference>
<dbReference type="HAMAP" id="MF_00163">
    <property type="entry name" value="Pep_deformylase"/>
    <property type="match status" value="1"/>
</dbReference>
<reference evidence="3 4" key="1">
    <citation type="submission" date="2017-05" db="EMBL/GenBank/DDBJ databases">
        <title>Vagococcus spp. assemblies.</title>
        <authorList>
            <person name="Gulvik C.A."/>
        </authorList>
    </citation>
    <scope>NUCLEOTIDE SEQUENCE [LARGE SCALE GENOMIC DNA]</scope>
    <source>
        <strain evidence="3 4">SS1995</strain>
    </source>
</reference>
<proteinExistence type="inferred from homology"/>
<name>A0A429ZXJ7_9ENTE</name>
<dbReference type="PRINTS" id="PR01576">
    <property type="entry name" value="PDEFORMYLASE"/>
</dbReference>
<organism evidence="3 4">
    <name type="scientific">Vagococcus vulneris</name>
    <dbReference type="NCBI Taxonomy" id="1977869"/>
    <lineage>
        <taxon>Bacteria</taxon>
        <taxon>Bacillati</taxon>
        <taxon>Bacillota</taxon>
        <taxon>Bacilli</taxon>
        <taxon>Lactobacillales</taxon>
        <taxon>Enterococcaceae</taxon>
        <taxon>Vagococcus</taxon>
    </lineage>
</organism>
<dbReference type="PANTHER" id="PTHR10458">
    <property type="entry name" value="PEPTIDE DEFORMYLASE"/>
    <property type="match status" value="1"/>
</dbReference>
<dbReference type="RefSeq" id="WP_125984103.1">
    <property type="nucleotide sequence ID" value="NZ_NGJS01000009.1"/>
</dbReference>
<dbReference type="NCBIfam" id="NF001159">
    <property type="entry name" value="PRK00150.1-3"/>
    <property type="match status" value="1"/>
</dbReference>
<dbReference type="EC" id="3.5.1.88" evidence="2"/>
<dbReference type="CDD" id="cd00487">
    <property type="entry name" value="Pep_deformylase"/>
    <property type="match status" value="1"/>
</dbReference>
<dbReference type="InterPro" id="IPR023635">
    <property type="entry name" value="Peptide_deformylase"/>
</dbReference>
<dbReference type="Pfam" id="PF01327">
    <property type="entry name" value="Pep_deformylase"/>
    <property type="match status" value="1"/>
</dbReference>
<dbReference type="SUPFAM" id="SSF56420">
    <property type="entry name" value="Peptide deformylase"/>
    <property type="match status" value="1"/>
</dbReference>
<dbReference type="InterPro" id="IPR036821">
    <property type="entry name" value="Peptide_deformylase_sf"/>
</dbReference>
<comment type="similarity">
    <text evidence="1 2">Belongs to the polypeptide deformylase family.</text>
</comment>
<gene>
    <name evidence="2" type="primary">def</name>
    <name evidence="3" type="ORF">CBF37_07285</name>
</gene>
<feature type="binding site" evidence="2">
    <location>
        <position position="89"/>
    </location>
    <ligand>
        <name>Fe cation</name>
        <dbReference type="ChEBI" id="CHEBI:24875"/>
    </ligand>
</feature>